<dbReference type="AlphaFoldDB" id="A0A7T0BXH2"/>
<evidence type="ECO:0000256" key="6">
    <source>
        <dbReference type="ARBA" id="ARBA00022989"/>
    </source>
</evidence>
<feature type="transmembrane region" description="Helical" evidence="10">
    <location>
        <begin position="37"/>
        <end position="57"/>
    </location>
</feature>
<dbReference type="KEGG" id="nli:G3M70_13260"/>
<dbReference type="GO" id="GO:0016746">
    <property type="term" value="F:acyltransferase activity"/>
    <property type="evidence" value="ECO:0007669"/>
    <property type="project" value="UniProtKB-KW"/>
</dbReference>
<organism evidence="11 12">
    <name type="scientific">Candidatus Nitronauta litoralis</name>
    <dbReference type="NCBI Taxonomy" id="2705533"/>
    <lineage>
        <taxon>Bacteria</taxon>
        <taxon>Pseudomonadati</taxon>
        <taxon>Nitrospinota/Tectimicrobiota group</taxon>
        <taxon>Nitrospinota</taxon>
        <taxon>Nitrospinia</taxon>
        <taxon>Nitrospinales</taxon>
        <taxon>Nitrospinaceae</taxon>
        <taxon>Candidatus Nitronauta</taxon>
    </lineage>
</organism>
<evidence type="ECO:0000256" key="1">
    <source>
        <dbReference type="ARBA" id="ARBA00004651"/>
    </source>
</evidence>
<dbReference type="EMBL" id="CP048685">
    <property type="protein sequence ID" value="QPJ62792.1"/>
    <property type="molecule type" value="Genomic_DNA"/>
</dbReference>
<keyword evidence="5 10" id="KW-0812">Transmembrane</keyword>
<feature type="transmembrane region" description="Helical" evidence="10">
    <location>
        <begin position="151"/>
        <end position="170"/>
    </location>
</feature>
<feature type="transmembrane region" description="Helical" evidence="10">
    <location>
        <begin position="445"/>
        <end position="471"/>
    </location>
</feature>
<keyword evidence="8 9" id="KW-0012">Acyltransferase</keyword>
<keyword evidence="7 9" id="KW-0472">Membrane</keyword>
<dbReference type="Pfam" id="PF03062">
    <property type="entry name" value="MBOAT"/>
    <property type="match status" value="1"/>
</dbReference>
<dbReference type="Proteomes" id="UP000594688">
    <property type="component" value="Chromosome"/>
</dbReference>
<feature type="transmembrane region" description="Helical" evidence="10">
    <location>
        <begin position="365"/>
        <end position="382"/>
    </location>
</feature>
<comment type="similarity">
    <text evidence="2 9">Belongs to the membrane-bound acyltransferase family.</text>
</comment>
<evidence type="ECO:0000256" key="3">
    <source>
        <dbReference type="ARBA" id="ARBA00022475"/>
    </source>
</evidence>
<feature type="transmembrane region" description="Helical" evidence="10">
    <location>
        <begin position="6"/>
        <end position="25"/>
    </location>
</feature>
<evidence type="ECO:0000313" key="11">
    <source>
        <dbReference type="EMBL" id="QPJ62792.1"/>
    </source>
</evidence>
<evidence type="ECO:0000256" key="2">
    <source>
        <dbReference type="ARBA" id="ARBA00010323"/>
    </source>
</evidence>
<dbReference type="InterPro" id="IPR004299">
    <property type="entry name" value="MBOAT_fam"/>
</dbReference>
<keyword evidence="4 9" id="KW-0808">Transferase</keyword>
<comment type="subcellular location">
    <subcellularLocation>
        <location evidence="1">Cell membrane</location>
        <topology evidence="1">Multi-pass membrane protein</topology>
    </subcellularLocation>
</comment>
<dbReference type="PIRSF" id="PIRSF016636">
    <property type="entry name" value="AlgI_DltB"/>
    <property type="match status" value="1"/>
</dbReference>
<keyword evidence="3 9" id="KW-1003">Cell membrane</keyword>
<dbReference type="PANTHER" id="PTHR13285:SF23">
    <property type="entry name" value="TEICHOIC ACID D-ALANYLTRANSFERASE"/>
    <property type="match status" value="1"/>
</dbReference>
<evidence type="ECO:0000256" key="5">
    <source>
        <dbReference type="ARBA" id="ARBA00022692"/>
    </source>
</evidence>
<proteinExistence type="inferred from homology"/>
<accession>A0A7T0BXH2</accession>
<evidence type="ECO:0000256" key="4">
    <source>
        <dbReference type="ARBA" id="ARBA00022679"/>
    </source>
</evidence>
<dbReference type="PIRSF" id="PIRSF500217">
    <property type="entry name" value="AlgI"/>
    <property type="match status" value="1"/>
</dbReference>
<dbReference type="PANTHER" id="PTHR13285">
    <property type="entry name" value="ACYLTRANSFERASE"/>
    <property type="match status" value="1"/>
</dbReference>
<feature type="transmembrane region" description="Helical" evidence="10">
    <location>
        <begin position="190"/>
        <end position="207"/>
    </location>
</feature>
<evidence type="ECO:0000256" key="9">
    <source>
        <dbReference type="PIRNR" id="PIRNR016636"/>
    </source>
</evidence>
<feature type="transmembrane region" description="Helical" evidence="10">
    <location>
        <begin position="246"/>
        <end position="264"/>
    </location>
</feature>
<evidence type="ECO:0000256" key="10">
    <source>
        <dbReference type="SAM" id="Phobius"/>
    </source>
</evidence>
<dbReference type="InterPro" id="IPR051085">
    <property type="entry name" value="MB_O-acyltransferase"/>
</dbReference>
<protein>
    <submittedName>
        <fullName evidence="11">MBOAT family protein</fullName>
    </submittedName>
</protein>
<feature type="transmembrane region" description="Helical" evidence="10">
    <location>
        <begin position="111"/>
        <end position="131"/>
    </location>
</feature>
<dbReference type="GO" id="GO:0005886">
    <property type="term" value="C:plasma membrane"/>
    <property type="evidence" value="ECO:0007669"/>
    <property type="project" value="UniProtKB-SubCell"/>
</dbReference>
<dbReference type="InterPro" id="IPR028362">
    <property type="entry name" value="AlgI"/>
</dbReference>
<feature type="transmembrane region" description="Helical" evidence="10">
    <location>
        <begin position="402"/>
        <end position="424"/>
    </location>
</feature>
<keyword evidence="6 10" id="KW-1133">Transmembrane helix</keyword>
<evidence type="ECO:0000256" key="7">
    <source>
        <dbReference type="ARBA" id="ARBA00023136"/>
    </source>
</evidence>
<feature type="transmembrane region" description="Helical" evidence="10">
    <location>
        <begin position="77"/>
        <end position="99"/>
    </location>
</feature>
<evidence type="ECO:0000256" key="8">
    <source>
        <dbReference type="ARBA" id="ARBA00023315"/>
    </source>
</evidence>
<reference evidence="11 12" key="1">
    <citation type="submission" date="2020-02" db="EMBL/GenBank/DDBJ databases">
        <title>Genomic and physiological characterization of two novel Nitrospinaceae genera.</title>
        <authorList>
            <person name="Mueller A.J."/>
            <person name="Jung M.-Y."/>
            <person name="Strachan C.R."/>
            <person name="Herbold C.W."/>
            <person name="Kirkegaard R.H."/>
            <person name="Daims H."/>
        </authorList>
    </citation>
    <scope>NUCLEOTIDE SEQUENCE [LARGE SCALE GENOMIC DNA]</scope>
    <source>
        <strain evidence="11">EB</strain>
    </source>
</reference>
<evidence type="ECO:0000313" key="12">
    <source>
        <dbReference type="Proteomes" id="UP000594688"/>
    </source>
</evidence>
<dbReference type="InterPro" id="IPR024194">
    <property type="entry name" value="Ac/AlaTfrase_AlgI/DltB"/>
</dbReference>
<gene>
    <name evidence="11" type="ORF">G3M70_13260</name>
</gene>
<name>A0A7T0BXH2_9BACT</name>
<sequence length="473" mass="53684">MLFNSLTFVVFFVIVLALHYSVSSWRIQKTILLLASYLFYAAWNPPFVILLWISTLVDWYVAKGLETEEVKAKRRLLLSISLAVNLGLLGFFKYGTFLLENFIEAMNMMGIPFEAAAPNIILPVGISFYTFQTLSYTLDVYFRKTPHCHSFLDFALYVTFFPQLVAGPIVRATDFLPQCLKPRRATRDQFGWGLYFITLGLFQKVVLADGMLSSATDKVFSHSGSIFVLDAWLGLLAFSAQIFCDFAGYSTCAIGVALCLGFILPDNFRSPYAAIGFSDFWRRWHITLSTWLRDYLYIPLGGNRHGTSRTLFNLMFTMFLGGLWHGASWTFVAWGVLHGGYLVVEHLLRQWYKDIAWVKTVAGRFFLGILTFILVSLAWVFFRAGDFKTACMMFGSLFNFSGGGALLLPTLDMIQVSVVVGGLLASHWFLHEKKLEHAIQNMPSWWIVTVWTAMLFGLILMQGGANAFIYFQF</sequence>
<dbReference type="GO" id="GO:0042121">
    <property type="term" value="P:alginic acid biosynthetic process"/>
    <property type="evidence" value="ECO:0007669"/>
    <property type="project" value="InterPro"/>
</dbReference>